<feature type="domain" description="Glycosyl transferase family 1" evidence="2">
    <location>
        <begin position="212"/>
        <end position="379"/>
    </location>
</feature>
<dbReference type="InterPro" id="IPR001296">
    <property type="entry name" value="Glyco_trans_1"/>
</dbReference>
<dbReference type="GO" id="GO:0016757">
    <property type="term" value="F:glycosyltransferase activity"/>
    <property type="evidence" value="ECO:0007669"/>
    <property type="project" value="InterPro"/>
</dbReference>
<feature type="domain" description="Glycosyl transferase family 4" evidence="3">
    <location>
        <begin position="27"/>
        <end position="191"/>
    </location>
</feature>
<dbReference type="EMBL" id="VWPK01000064">
    <property type="protein sequence ID" value="KAA5608941.1"/>
    <property type="molecule type" value="Genomic_DNA"/>
</dbReference>
<dbReference type="PANTHER" id="PTHR46401:SF2">
    <property type="entry name" value="GLYCOSYLTRANSFERASE WBBK-RELATED"/>
    <property type="match status" value="1"/>
</dbReference>
<comment type="caution">
    <text evidence="4">The sequence shown here is derived from an EMBL/GenBank/DDBJ whole genome shotgun (WGS) entry which is preliminary data.</text>
</comment>
<dbReference type="PANTHER" id="PTHR46401">
    <property type="entry name" value="GLYCOSYLTRANSFERASE WBBK-RELATED"/>
    <property type="match status" value="1"/>
</dbReference>
<dbReference type="InterPro" id="IPR022623">
    <property type="entry name" value="Glyco_trans_4"/>
</dbReference>
<dbReference type="GO" id="GO:0009103">
    <property type="term" value="P:lipopolysaccharide biosynthetic process"/>
    <property type="evidence" value="ECO:0007669"/>
    <property type="project" value="TreeGrafter"/>
</dbReference>
<dbReference type="Gene3D" id="3.40.50.2000">
    <property type="entry name" value="Glycogen Phosphorylase B"/>
    <property type="match status" value="2"/>
</dbReference>
<evidence type="ECO:0000259" key="3">
    <source>
        <dbReference type="Pfam" id="PF12000"/>
    </source>
</evidence>
<gene>
    <name evidence="4" type="ORF">F1189_26785</name>
</gene>
<dbReference type="OrthoDB" id="9793726at2"/>
<keyword evidence="5" id="KW-1185">Reference proteome</keyword>
<dbReference type="SUPFAM" id="SSF53756">
    <property type="entry name" value="UDP-Glycosyltransferase/glycogen phosphorylase"/>
    <property type="match status" value="1"/>
</dbReference>
<sequence>MKYLLIHQNMPGQFRHLAPALARNPTNQVVFMTRRSDVTLPGVQRLTYAPTRVASASTHHYVRLYENCVLHGQQVVRACLKLANEGFRPDMIIAHPGWGESLFVKDVFPDAKLLNYCEFYYHGHGADVGFDPASPASMDSICRARARNAHLLLSLEACDHGISPTHWQRDRHPEPFRHKISVIFDGVDTDMVHPDPEARFILPDGRALMARDEVVTYVARNLEPYRGFPSFMRAVPQILRARPEARIVIIGGDEISYGHAPSGHTTWREAMLAEVGPLDPDRVHILPRIPYASYLTLLQVSAAHVYLTVPFVLSWSCMETLAAGCLVVGSRTPPVEEVIEDGHNGVLVDFFAPDQIAARVADCLADRAGQDSLRRRARETVLERYALNRCLPAQLRLIESLVA</sequence>
<dbReference type="CDD" id="cd03818">
    <property type="entry name" value="GT4_ExpC-like"/>
    <property type="match status" value="1"/>
</dbReference>
<keyword evidence="1 4" id="KW-0808">Transferase</keyword>
<evidence type="ECO:0000256" key="1">
    <source>
        <dbReference type="ARBA" id="ARBA00022679"/>
    </source>
</evidence>
<dbReference type="Proteomes" id="UP000325255">
    <property type="component" value="Unassembled WGS sequence"/>
</dbReference>
<evidence type="ECO:0000313" key="5">
    <source>
        <dbReference type="Proteomes" id="UP000325255"/>
    </source>
</evidence>
<name>A0A5M6IKZ4_9PROT</name>
<accession>A0A5M6IKZ4</accession>
<dbReference type="AlphaFoldDB" id="A0A5M6IKZ4"/>
<reference evidence="4 5" key="1">
    <citation type="submission" date="2019-09" db="EMBL/GenBank/DDBJ databases">
        <title>Genome sequence of Rhodovastum atsumiense, a diverse member of the Acetobacteraceae family of non-sulfur purple photosynthetic bacteria.</title>
        <authorList>
            <person name="Meyer T."/>
            <person name="Kyndt J."/>
        </authorList>
    </citation>
    <scope>NUCLEOTIDE SEQUENCE [LARGE SCALE GENOMIC DNA]</scope>
    <source>
        <strain evidence="4 5">DSM 21279</strain>
    </source>
</reference>
<evidence type="ECO:0000259" key="2">
    <source>
        <dbReference type="Pfam" id="PF00534"/>
    </source>
</evidence>
<dbReference type="Pfam" id="PF12000">
    <property type="entry name" value="Glyco_trans_4_3"/>
    <property type="match status" value="1"/>
</dbReference>
<organism evidence="4 5">
    <name type="scientific">Rhodovastum atsumiense</name>
    <dbReference type="NCBI Taxonomy" id="504468"/>
    <lineage>
        <taxon>Bacteria</taxon>
        <taxon>Pseudomonadati</taxon>
        <taxon>Pseudomonadota</taxon>
        <taxon>Alphaproteobacteria</taxon>
        <taxon>Acetobacterales</taxon>
        <taxon>Acetobacteraceae</taxon>
        <taxon>Rhodovastum</taxon>
    </lineage>
</organism>
<dbReference type="Pfam" id="PF00534">
    <property type="entry name" value="Glycos_transf_1"/>
    <property type="match status" value="1"/>
</dbReference>
<proteinExistence type="predicted"/>
<evidence type="ECO:0000313" key="4">
    <source>
        <dbReference type="EMBL" id="KAA5608941.1"/>
    </source>
</evidence>
<protein>
    <submittedName>
        <fullName evidence="4">Glycosyltransferase</fullName>
    </submittedName>
</protein>